<dbReference type="AlphaFoldDB" id="A0AAD2CHG6"/>
<proteinExistence type="predicted"/>
<dbReference type="EMBL" id="CAKOGP040000391">
    <property type="protein sequence ID" value="CAJ1934811.1"/>
    <property type="molecule type" value="Genomic_DNA"/>
</dbReference>
<name>A0AAD2CHG6_9STRA</name>
<feature type="compositionally biased region" description="Polar residues" evidence="1">
    <location>
        <begin position="31"/>
        <end position="41"/>
    </location>
</feature>
<sequence length="193" mass="20862">MKDSITKPPEKEPKSITPVADQGQGGLEAKTGSNLTTQLSIALTKDNPALTRTPKSQSKQTPPSKIAEDGTTKGRLLLPPEIALTKDNPDPKAPKSQRKQPAPSFQNCREWCSARTTAHCLQQETQGVKVSQALQEGRLGKKEVFGNQAFAAWFSRTAKHTGLAFAKCVGLWADVNMKKPPSLNPTTKLLCSS</sequence>
<evidence type="ECO:0000313" key="2">
    <source>
        <dbReference type="EMBL" id="CAJ1934811.1"/>
    </source>
</evidence>
<evidence type="ECO:0000256" key="1">
    <source>
        <dbReference type="SAM" id="MobiDB-lite"/>
    </source>
</evidence>
<dbReference type="Proteomes" id="UP001295423">
    <property type="component" value="Unassembled WGS sequence"/>
</dbReference>
<feature type="compositionally biased region" description="Polar residues" evidence="1">
    <location>
        <begin position="53"/>
        <end position="63"/>
    </location>
</feature>
<reference evidence="2" key="1">
    <citation type="submission" date="2023-08" db="EMBL/GenBank/DDBJ databases">
        <authorList>
            <person name="Audoor S."/>
            <person name="Bilcke G."/>
        </authorList>
    </citation>
    <scope>NUCLEOTIDE SEQUENCE</scope>
</reference>
<feature type="compositionally biased region" description="Basic and acidic residues" evidence="1">
    <location>
        <begin position="1"/>
        <end position="14"/>
    </location>
</feature>
<evidence type="ECO:0000313" key="3">
    <source>
        <dbReference type="Proteomes" id="UP001295423"/>
    </source>
</evidence>
<feature type="region of interest" description="Disordered" evidence="1">
    <location>
        <begin position="1"/>
        <end position="104"/>
    </location>
</feature>
<protein>
    <submittedName>
        <fullName evidence="2">Uncharacterized protein</fullName>
    </submittedName>
</protein>
<gene>
    <name evidence="2" type="ORF">CYCCA115_LOCUS4148</name>
</gene>
<keyword evidence="3" id="KW-1185">Reference proteome</keyword>
<comment type="caution">
    <text evidence="2">The sequence shown here is derived from an EMBL/GenBank/DDBJ whole genome shotgun (WGS) entry which is preliminary data.</text>
</comment>
<organism evidence="2 3">
    <name type="scientific">Cylindrotheca closterium</name>
    <dbReference type="NCBI Taxonomy" id="2856"/>
    <lineage>
        <taxon>Eukaryota</taxon>
        <taxon>Sar</taxon>
        <taxon>Stramenopiles</taxon>
        <taxon>Ochrophyta</taxon>
        <taxon>Bacillariophyta</taxon>
        <taxon>Bacillariophyceae</taxon>
        <taxon>Bacillariophycidae</taxon>
        <taxon>Bacillariales</taxon>
        <taxon>Bacillariaceae</taxon>
        <taxon>Cylindrotheca</taxon>
    </lineage>
</organism>
<accession>A0AAD2CHG6</accession>